<dbReference type="Proteomes" id="UP000050996">
    <property type="component" value="Unassembled WGS sequence"/>
</dbReference>
<dbReference type="Pfam" id="PF13556">
    <property type="entry name" value="HTH_30"/>
    <property type="match status" value="1"/>
</dbReference>
<dbReference type="PATRIC" id="fig|1637975.4.peg.5544"/>
<proteinExistence type="inferred from homology"/>
<evidence type="ECO:0000313" key="6">
    <source>
        <dbReference type="Proteomes" id="UP000050996"/>
    </source>
</evidence>
<evidence type="ECO:0000259" key="2">
    <source>
        <dbReference type="Pfam" id="PF07905"/>
    </source>
</evidence>
<dbReference type="EMBL" id="LJIX01000003">
    <property type="protein sequence ID" value="KQL27539.1"/>
    <property type="molecule type" value="Genomic_DNA"/>
</dbReference>
<comment type="caution">
    <text evidence="5">The sequence shown here is derived from an EMBL/GenBank/DDBJ whole genome shotgun (WGS) entry which is preliminary data.</text>
</comment>
<dbReference type="RefSeq" id="WP_053477991.1">
    <property type="nucleotide sequence ID" value="NZ_CP041305.1"/>
</dbReference>
<dbReference type="STRING" id="1637975.AN957_00965"/>
<name>A0A0Q3VRM5_9BACI</name>
<dbReference type="InterPro" id="IPR041522">
    <property type="entry name" value="CdaR_GGDEF"/>
</dbReference>
<gene>
    <name evidence="5" type="ORF">AN957_00965</name>
</gene>
<organism evidence="5 6">
    <name type="scientific">Cytobacillus solani</name>
    <dbReference type="NCBI Taxonomy" id="1637975"/>
    <lineage>
        <taxon>Bacteria</taxon>
        <taxon>Bacillati</taxon>
        <taxon>Bacillota</taxon>
        <taxon>Bacilli</taxon>
        <taxon>Bacillales</taxon>
        <taxon>Bacillaceae</taxon>
        <taxon>Cytobacillus</taxon>
    </lineage>
</organism>
<dbReference type="InterPro" id="IPR042070">
    <property type="entry name" value="PucR_C-HTH_sf"/>
</dbReference>
<sequence>MKKLEDLFIVDVFQEAEIIAGHAGLKRRVDTIEISETPDVFHFMAENSLLLTTGYAFQEDPRTLSKFISEINERPCAGMAIKLKRFIDNIPDEVIKLANALDFPIIRIPESLTLGTVSHQLLGFLWDNKIEELFYAIHVHKKFTNMMMKGYKLQTLIENLGTLLKCPVLLLNPIGDIISYSHHFEQNTMKNVKEEVSSIIKSDIDHYREKNKFFIQNPHALEIKMPINIFPVKTTRLYPFLLLIFNYDRLPYPSSQLAIEQASTVISFTLLKNEAIKENSRMLENNFFGSLVDGNITTKQEMIHRGKQHGLLDHQKYICIVCTIDKEKSADMMNRIYDYLNEYLNISFCQTEANPIVFLKDAYFVILLQFPLNTNEPVKSLIKDRLEKFQQEVMENVKVSLSFGAGSLVKEVIDIAITYNEAVEAWENGFDLFQYHFIHFYETKQLKELMHLLPEQNIKKFYENTLRSLSYPKSKDEDDLLHTLIVYLDHHCEISKTAKKLFVHRNTVKYRIAKCEDILGYSVHDSENSLHLRMALMMRTMYTK</sequence>
<evidence type="ECO:0008006" key="7">
    <source>
        <dbReference type="Google" id="ProtNLM"/>
    </source>
</evidence>
<dbReference type="InterPro" id="IPR025736">
    <property type="entry name" value="PucR_C-HTH_dom"/>
</dbReference>
<dbReference type="Gene3D" id="1.10.10.2840">
    <property type="entry name" value="PucR C-terminal helix-turn-helix domain"/>
    <property type="match status" value="1"/>
</dbReference>
<keyword evidence="6" id="KW-1185">Reference proteome</keyword>
<dbReference type="PANTHER" id="PTHR33744">
    <property type="entry name" value="CARBOHYDRATE DIACID REGULATOR"/>
    <property type="match status" value="1"/>
</dbReference>
<dbReference type="PANTHER" id="PTHR33744:SF1">
    <property type="entry name" value="DNA-BINDING TRANSCRIPTIONAL ACTIVATOR ADER"/>
    <property type="match status" value="1"/>
</dbReference>
<protein>
    <recommendedName>
        <fullName evidence="7">PucR family transcriptional regulator</fullName>
    </recommendedName>
</protein>
<feature type="domain" description="PucR C-terminal helix-turn-helix" evidence="3">
    <location>
        <begin position="480"/>
        <end position="537"/>
    </location>
</feature>
<dbReference type="InterPro" id="IPR051448">
    <property type="entry name" value="CdaR-like_regulators"/>
</dbReference>
<accession>A0A0Q3VRM5</accession>
<evidence type="ECO:0000313" key="5">
    <source>
        <dbReference type="EMBL" id="KQL27539.1"/>
    </source>
</evidence>
<reference evidence="5 6" key="1">
    <citation type="submission" date="2015-09" db="EMBL/GenBank/DDBJ databases">
        <title>Genome sequencing project for genomic taxonomy and phylogenomics of Bacillus-like bacteria.</title>
        <authorList>
            <person name="Liu B."/>
            <person name="Wang J."/>
            <person name="Zhu Y."/>
            <person name="Liu G."/>
            <person name="Chen Q."/>
            <person name="Chen Z."/>
            <person name="Lan J."/>
            <person name="Che J."/>
            <person name="Ge C."/>
            <person name="Shi H."/>
            <person name="Pan Z."/>
            <person name="Liu X."/>
        </authorList>
    </citation>
    <scope>NUCLEOTIDE SEQUENCE [LARGE SCALE GENOMIC DNA]</scope>
    <source>
        <strain evidence="5 6">FJAT-18043</strain>
    </source>
</reference>
<evidence type="ECO:0000256" key="1">
    <source>
        <dbReference type="ARBA" id="ARBA00006754"/>
    </source>
</evidence>
<evidence type="ECO:0000259" key="4">
    <source>
        <dbReference type="Pfam" id="PF17853"/>
    </source>
</evidence>
<dbReference type="Pfam" id="PF17853">
    <property type="entry name" value="GGDEF_2"/>
    <property type="match status" value="1"/>
</dbReference>
<feature type="domain" description="Purine catabolism PurC-like" evidence="2">
    <location>
        <begin position="9"/>
        <end position="122"/>
    </location>
</feature>
<feature type="domain" description="CdaR GGDEF-like" evidence="4">
    <location>
        <begin position="295"/>
        <end position="426"/>
    </location>
</feature>
<dbReference type="Pfam" id="PF07905">
    <property type="entry name" value="PucR"/>
    <property type="match status" value="1"/>
</dbReference>
<dbReference type="AlphaFoldDB" id="A0A0Q3VRM5"/>
<evidence type="ECO:0000259" key="3">
    <source>
        <dbReference type="Pfam" id="PF13556"/>
    </source>
</evidence>
<dbReference type="InterPro" id="IPR012914">
    <property type="entry name" value="PucR_dom"/>
</dbReference>
<comment type="similarity">
    <text evidence="1">Belongs to the CdaR family.</text>
</comment>